<evidence type="ECO:0000313" key="2">
    <source>
        <dbReference type="EMBL" id="KIX06502.1"/>
    </source>
</evidence>
<reference evidence="2 3" key="1">
    <citation type="submission" date="2015-01" db="EMBL/GenBank/DDBJ databases">
        <title>The Genome Sequence of Rhinocladiella mackenzie CBS 650.93.</title>
        <authorList>
            <consortium name="The Broad Institute Genomics Platform"/>
            <person name="Cuomo C."/>
            <person name="de Hoog S."/>
            <person name="Gorbushina A."/>
            <person name="Stielow B."/>
            <person name="Teixiera M."/>
            <person name="Abouelleil A."/>
            <person name="Chapman S.B."/>
            <person name="Priest M."/>
            <person name="Young S.K."/>
            <person name="Wortman J."/>
            <person name="Nusbaum C."/>
            <person name="Birren B."/>
        </authorList>
    </citation>
    <scope>NUCLEOTIDE SEQUENCE [LARGE SCALE GENOMIC DNA]</scope>
    <source>
        <strain evidence="2 3">CBS 650.93</strain>
    </source>
</reference>
<protein>
    <submittedName>
        <fullName evidence="2">Uncharacterized protein</fullName>
    </submittedName>
</protein>
<organism evidence="2 3">
    <name type="scientific">Rhinocladiella mackenziei CBS 650.93</name>
    <dbReference type="NCBI Taxonomy" id="1442369"/>
    <lineage>
        <taxon>Eukaryota</taxon>
        <taxon>Fungi</taxon>
        <taxon>Dikarya</taxon>
        <taxon>Ascomycota</taxon>
        <taxon>Pezizomycotina</taxon>
        <taxon>Eurotiomycetes</taxon>
        <taxon>Chaetothyriomycetidae</taxon>
        <taxon>Chaetothyriales</taxon>
        <taxon>Herpotrichiellaceae</taxon>
        <taxon>Rhinocladiella</taxon>
    </lineage>
</organism>
<feature type="compositionally biased region" description="Acidic residues" evidence="1">
    <location>
        <begin position="46"/>
        <end position="61"/>
    </location>
</feature>
<keyword evidence="3" id="KW-1185">Reference proteome</keyword>
<dbReference type="AlphaFoldDB" id="A0A0D2FWG2"/>
<evidence type="ECO:0000313" key="3">
    <source>
        <dbReference type="Proteomes" id="UP000053617"/>
    </source>
</evidence>
<dbReference type="Proteomes" id="UP000053617">
    <property type="component" value="Unassembled WGS sequence"/>
</dbReference>
<dbReference type="VEuPathDB" id="FungiDB:Z518_04478"/>
<name>A0A0D2FWG2_9EURO</name>
<evidence type="ECO:0000256" key="1">
    <source>
        <dbReference type="SAM" id="MobiDB-lite"/>
    </source>
</evidence>
<feature type="compositionally biased region" description="Basic and acidic residues" evidence="1">
    <location>
        <begin position="203"/>
        <end position="213"/>
    </location>
</feature>
<feature type="region of interest" description="Disordered" evidence="1">
    <location>
        <begin position="42"/>
        <end position="61"/>
    </location>
</feature>
<feature type="compositionally biased region" description="Basic and acidic residues" evidence="1">
    <location>
        <begin position="101"/>
        <end position="111"/>
    </location>
</feature>
<proteinExistence type="predicted"/>
<dbReference type="OrthoDB" id="4160389at2759"/>
<dbReference type="EMBL" id="KN847477">
    <property type="protein sequence ID" value="KIX06502.1"/>
    <property type="molecule type" value="Genomic_DNA"/>
</dbReference>
<accession>A0A0D2FWG2</accession>
<gene>
    <name evidence="2" type="ORF">Z518_04478</name>
</gene>
<feature type="compositionally biased region" description="Gly residues" evidence="1">
    <location>
        <begin position="227"/>
        <end position="239"/>
    </location>
</feature>
<feature type="region of interest" description="Disordered" evidence="1">
    <location>
        <begin position="87"/>
        <end position="239"/>
    </location>
</feature>
<dbReference type="HOGENOM" id="CLU_1161689_0_0_1"/>
<dbReference type="GeneID" id="25292549"/>
<dbReference type="RefSeq" id="XP_013273638.1">
    <property type="nucleotide sequence ID" value="XM_013418184.1"/>
</dbReference>
<sequence>MTSPDQDAGREYLVVREILEPMAHDPDKRGIRVSRARRSGVFDSDKVEDDEECDRDDDIDCESEISDLPSLTDIFLRSDSGFGGSADLNCKASASSAPVDRTGKECCREGDCESSGNPTATTAAGIRLGASQDNPIVLEDDQPVDISDAASPDDQNPNPRSRGPGPSQRFLPNFAWRICRTRHRGWKGYSRQPGEVQPNDPVGDEKEGGNNKSEEDDAARTRTLTRGNGGNECSGSGIG</sequence>